<dbReference type="Gene3D" id="3.30.930.10">
    <property type="entry name" value="Bira Bifunctional Protein, Domain 2"/>
    <property type="match status" value="1"/>
</dbReference>
<dbReference type="Pfam" id="PF21948">
    <property type="entry name" value="LplA-B_cat"/>
    <property type="match status" value="1"/>
</dbReference>
<dbReference type="Proteomes" id="UP000281647">
    <property type="component" value="Unassembled WGS sequence"/>
</dbReference>
<dbReference type="CDD" id="cd16443">
    <property type="entry name" value="LplA"/>
    <property type="match status" value="1"/>
</dbReference>
<evidence type="ECO:0000313" key="4">
    <source>
        <dbReference type="Proteomes" id="UP000281647"/>
    </source>
</evidence>
<dbReference type="PROSITE" id="PS51733">
    <property type="entry name" value="BPL_LPL_CATALYTIC"/>
    <property type="match status" value="1"/>
</dbReference>
<dbReference type="OrthoDB" id="9787898at2"/>
<evidence type="ECO:0000256" key="1">
    <source>
        <dbReference type="SAM" id="MobiDB-lite"/>
    </source>
</evidence>
<dbReference type="InterPro" id="IPR050664">
    <property type="entry name" value="Octanoyltrans_LipM/LipL"/>
</dbReference>
<dbReference type="GO" id="GO:0016874">
    <property type="term" value="F:ligase activity"/>
    <property type="evidence" value="ECO:0007669"/>
    <property type="project" value="UniProtKB-KW"/>
</dbReference>
<evidence type="ECO:0000259" key="2">
    <source>
        <dbReference type="PROSITE" id="PS51733"/>
    </source>
</evidence>
<dbReference type="InterPro" id="IPR045864">
    <property type="entry name" value="aa-tRNA-synth_II/BPL/LPL"/>
</dbReference>
<dbReference type="InterPro" id="IPR004143">
    <property type="entry name" value="BPL_LPL_catalytic"/>
</dbReference>
<proteinExistence type="predicted"/>
<organism evidence="3 4">
    <name type="scientific">Borborobacter arsenicus</name>
    <dbReference type="NCBI Taxonomy" id="1851146"/>
    <lineage>
        <taxon>Bacteria</taxon>
        <taxon>Pseudomonadati</taxon>
        <taxon>Pseudomonadota</taxon>
        <taxon>Alphaproteobacteria</taxon>
        <taxon>Hyphomicrobiales</taxon>
        <taxon>Phyllobacteriaceae</taxon>
        <taxon>Borborobacter</taxon>
    </lineage>
</organism>
<dbReference type="AlphaFoldDB" id="A0A432V4L3"/>
<dbReference type="PANTHER" id="PTHR43679:SF2">
    <property type="entry name" value="OCTANOYL-[GCVH]:PROTEIN N-OCTANOYLTRANSFERASE"/>
    <property type="match status" value="1"/>
</dbReference>
<reference evidence="3 4" key="1">
    <citation type="submission" date="2018-11" db="EMBL/GenBank/DDBJ databases">
        <title>Pseudaminobacter arsenicus sp. nov., an arsenic-resistant bacterium isolated from arsenic-rich aquifers.</title>
        <authorList>
            <person name="Mu Y."/>
        </authorList>
    </citation>
    <scope>NUCLEOTIDE SEQUENCE [LARGE SCALE GENOMIC DNA]</scope>
    <source>
        <strain evidence="3 4">CB3</strain>
    </source>
</reference>
<dbReference type="RefSeq" id="WP_128627262.1">
    <property type="nucleotide sequence ID" value="NZ_RKST01000014.1"/>
</dbReference>
<feature type="region of interest" description="Disordered" evidence="1">
    <location>
        <begin position="235"/>
        <end position="255"/>
    </location>
</feature>
<accession>A0A432V4L3</accession>
<name>A0A432V4L3_9HYPH</name>
<gene>
    <name evidence="3" type="ORF">EET67_14575</name>
</gene>
<comment type="caution">
    <text evidence="3">The sequence shown here is derived from an EMBL/GenBank/DDBJ whole genome shotgun (WGS) entry which is preliminary data.</text>
</comment>
<dbReference type="SUPFAM" id="SSF55681">
    <property type="entry name" value="Class II aaRS and biotin synthetases"/>
    <property type="match status" value="1"/>
</dbReference>
<sequence length="255" mass="26858">MNTPLRVIDTGLNSARWNIAVTAALSELHLGGSLEDTLRLHCYRRSVLLGRHQLLDDAVDRSFCARKGIEIARRVTGGGAVYMSPGVLAWDLVMARSAAASLEAVSTKVCGAIATALASFGFAARFRPPGDVVIGGQKVSGSAGWHDGCSLVHQGTVLIDADLEEMARVLRMPVAADIPLPVMTLADGGSAPDFQSVANAVSDAIAQALDRRPVRGRLSTLESDMATKFLAEEIGTDEFVEGEEPAHSQPASLPA</sequence>
<protein>
    <submittedName>
        <fullName evidence="3">Lipoate--protein ligase family protein</fullName>
    </submittedName>
</protein>
<keyword evidence="3" id="KW-0436">Ligase</keyword>
<feature type="domain" description="BPL/LPL catalytic" evidence="2">
    <location>
        <begin position="32"/>
        <end position="213"/>
    </location>
</feature>
<evidence type="ECO:0000313" key="3">
    <source>
        <dbReference type="EMBL" id="RUM97089.1"/>
    </source>
</evidence>
<dbReference type="PANTHER" id="PTHR43679">
    <property type="entry name" value="OCTANOYLTRANSFERASE LIPM-RELATED"/>
    <property type="match status" value="1"/>
</dbReference>
<keyword evidence="4" id="KW-1185">Reference proteome</keyword>
<dbReference type="EMBL" id="RKST01000014">
    <property type="protein sequence ID" value="RUM97089.1"/>
    <property type="molecule type" value="Genomic_DNA"/>
</dbReference>